<keyword evidence="9" id="KW-1185">Reference proteome</keyword>
<dbReference type="PANTHER" id="PTHR11070">
    <property type="entry name" value="UVRD / RECB / PCRA DNA HELICASE FAMILY MEMBER"/>
    <property type="match status" value="1"/>
</dbReference>
<evidence type="ECO:0000256" key="3">
    <source>
        <dbReference type="ARBA" id="ARBA00022806"/>
    </source>
</evidence>
<accession>A0A343JF15</accession>
<evidence type="ECO:0000256" key="2">
    <source>
        <dbReference type="ARBA" id="ARBA00022801"/>
    </source>
</evidence>
<evidence type="ECO:0000313" key="9">
    <source>
        <dbReference type="Proteomes" id="UP000264883"/>
    </source>
</evidence>
<dbReference type="KEGG" id="cia:BEN51_11845"/>
<name>A0A343JF15_9CLOT</name>
<dbReference type="InterPro" id="IPR014016">
    <property type="entry name" value="UvrD-like_ATP-bd"/>
</dbReference>
<evidence type="ECO:0000313" key="8">
    <source>
        <dbReference type="EMBL" id="ASW44123.1"/>
    </source>
</evidence>
<dbReference type="Gene3D" id="3.40.50.300">
    <property type="entry name" value="P-loop containing nucleotide triphosphate hydrolases"/>
    <property type="match status" value="2"/>
</dbReference>
<dbReference type="EMBL" id="CP016786">
    <property type="protein sequence ID" value="ASW44123.1"/>
    <property type="molecule type" value="Genomic_DNA"/>
</dbReference>
<reference evidence="8 9" key="1">
    <citation type="submission" date="2016-08" db="EMBL/GenBank/DDBJ databases">
        <title>Complete Genome Sequence Of The Indigo Reducing Clostridium isatidis DSM15098.</title>
        <authorList>
            <person name="Little G.T."/>
            <person name="Minton N.P."/>
        </authorList>
    </citation>
    <scope>NUCLEOTIDE SEQUENCE [LARGE SCALE GENOMIC DNA]</scope>
    <source>
        <strain evidence="8 9">DSM 15098</strain>
    </source>
</reference>
<sequence>MDKFEFLKEERHLKDTIDIINEETIKYIEKRKDVSEQILDSRKKFIEEYEDDEDRVIEYFDHERYIVEELYRTIDKRLLELVKLKEAPYFGKIGFIEDGILEEIYIGRYGLNQDHSFEPVIVDWRAPVASLFYKGMLGKTSYNTPLGEVDVEIASRRQLIIKKSKLEGYFDSDLNIQDEILQLVLSSKSGEKLKDIVTTIQKEQDEIIRADRNKVVVVNGVAGSGKTTIALHRVAYLLYNFRKQLENKVLILGPNDIFMDYISEVLPNLGERAVSNETFSSYAYKEIGLNELIKSQTLYLEEVINGNEELIKEVKYKSSEEFIDQLDKKVKDIENNYFKIRSVTFMKEEIVSEEEIKELFNKYYEYMPIFKRSQKIKRVLISKIKDRRDEEVRKINLRAKEEREKLTEEELRIQENNIEYRRRLAIRDIISEVMKSKDEISSWIENESVVDIYKDFMKVNELSYLDLAGILYLMIKLEGKKSSTEIKHIVIDEAQDFNMLQFIVLKEFTGCRSYTIVGDANQRLIRAEEVPAMLRLNELFDDLYQLFELNKSYRSTYQIMEYANKFLDENSVVPFVRKGEFDVLETSVPKDDKEDLIEVLLNLLQDYEEEEYENVAIITKDKNDLEIIAPELKKHTNIIAFKNEDIIYKGGKVIIPSYFAKGLEFDAAIIVNFDKDTDNLIKYIMATRALHRLSVINII</sequence>
<evidence type="ECO:0000256" key="6">
    <source>
        <dbReference type="SAM" id="Coils"/>
    </source>
</evidence>
<dbReference type="Proteomes" id="UP000264883">
    <property type="component" value="Chromosome"/>
</dbReference>
<dbReference type="AlphaFoldDB" id="A0A343JF15"/>
<dbReference type="GO" id="GO:0000725">
    <property type="term" value="P:recombinational repair"/>
    <property type="evidence" value="ECO:0007669"/>
    <property type="project" value="TreeGrafter"/>
</dbReference>
<dbReference type="InterPro" id="IPR027417">
    <property type="entry name" value="P-loop_NTPase"/>
</dbReference>
<keyword evidence="3 5" id="KW-0347">Helicase</keyword>
<dbReference type="GO" id="GO:0003677">
    <property type="term" value="F:DNA binding"/>
    <property type="evidence" value="ECO:0007669"/>
    <property type="project" value="InterPro"/>
</dbReference>
<dbReference type="GO" id="GO:0016787">
    <property type="term" value="F:hydrolase activity"/>
    <property type="evidence" value="ECO:0007669"/>
    <property type="project" value="UniProtKB-UniRule"/>
</dbReference>
<dbReference type="Pfam" id="PF00580">
    <property type="entry name" value="UvrD-helicase"/>
    <property type="match status" value="1"/>
</dbReference>
<evidence type="ECO:0000259" key="7">
    <source>
        <dbReference type="PROSITE" id="PS51198"/>
    </source>
</evidence>
<dbReference type="GO" id="GO:0005829">
    <property type="term" value="C:cytosol"/>
    <property type="evidence" value="ECO:0007669"/>
    <property type="project" value="TreeGrafter"/>
</dbReference>
<feature type="coiled-coil region" evidence="6">
    <location>
        <begin position="389"/>
        <end position="423"/>
    </location>
</feature>
<gene>
    <name evidence="8" type="ORF">BEN51_11845</name>
</gene>
<keyword evidence="2 5" id="KW-0378">Hydrolase</keyword>
<feature type="domain" description="UvrD-like helicase ATP-binding" evidence="7">
    <location>
        <begin position="199"/>
        <end position="556"/>
    </location>
</feature>
<dbReference type="InterPro" id="IPR000212">
    <property type="entry name" value="DNA_helicase_UvrD/REP"/>
</dbReference>
<dbReference type="PROSITE" id="PS51198">
    <property type="entry name" value="UVRD_HELICASE_ATP_BIND"/>
    <property type="match status" value="1"/>
</dbReference>
<keyword evidence="1 5" id="KW-0547">Nucleotide-binding</keyword>
<proteinExistence type="predicted"/>
<dbReference type="RefSeq" id="WP_119866249.1">
    <property type="nucleotide sequence ID" value="NZ_CP016786.1"/>
</dbReference>
<evidence type="ECO:0000256" key="1">
    <source>
        <dbReference type="ARBA" id="ARBA00022741"/>
    </source>
</evidence>
<dbReference type="OrthoDB" id="9787585at2"/>
<evidence type="ECO:0000256" key="5">
    <source>
        <dbReference type="PROSITE-ProRule" id="PRU00560"/>
    </source>
</evidence>
<keyword evidence="4 5" id="KW-0067">ATP-binding</keyword>
<organism evidence="8 9">
    <name type="scientific">Clostridium isatidis</name>
    <dbReference type="NCBI Taxonomy" id="182773"/>
    <lineage>
        <taxon>Bacteria</taxon>
        <taxon>Bacillati</taxon>
        <taxon>Bacillota</taxon>
        <taxon>Clostridia</taxon>
        <taxon>Eubacteriales</taxon>
        <taxon>Clostridiaceae</taxon>
        <taxon>Clostridium</taxon>
    </lineage>
</organism>
<keyword evidence="6" id="KW-0175">Coiled coil</keyword>
<feature type="binding site" evidence="5">
    <location>
        <begin position="220"/>
        <end position="227"/>
    </location>
    <ligand>
        <name>ATP</name>
        <dbReference type="ChEBI" id="CHEBI:30616"/>
    </ligand>
</feature>
<dbReference type="SUPFAM" id="SSF52540">
    <property type="entry name" value="P-loop containing nucleoside triphosphate hydrolases"/>
    <property type="match status" value="1"/>
</dbReference>
<dbReference type="GO" id="GO:0043138">
    <property type="term" value="F:3'-5' DNA helicase activity"/>
    <property type="evidence" value="ECO:0007669"/>
    <property type="project" value="TreeGrafter"/>
</dbReference>
<protein>
    <submittedName>
        <fullName evidence="8">ATP-dependent DNA helicase</fullName>
    </submittedName>
</protein>
<evidence type="ECO:0000256" key="4">
    <source>
        <dbReference type="ARBA" id="ARBA00022840"/>
    </source>
</evidence>
<dbReference type="GO" id="GO:0005524">
    <property type="term" value="F:ATP binding"/>
    <property type="evidence" value="ECO:0007669"/>
    <property type="project" value="UniProtKB-UniRule"/>
</dbReference>
<dbReference type="PANTHER" id="PTHR11070:SF17">
    <property type="entry name" value="DNA HELICASE IV"/>
    <property type="match status" value="1"/>
</dbReference>